<reference evidence="2 3" key="1">
    <citation type="submission" date="2023-12" db="EMBL/GenBank/DDBJ databases">
        <title>Amycolatopsis sp. V23-08.</title>
        <authorList>
            <person name="Somphong A."/>
        </authorList>
    </citation>
    <scope>NUCLEOTIDE SEQUENCE [LARGE SCALE GENOMIC DNA]</scope>
    <source>
        <strain evidence="2 3">V23-08</strain>
    </source>
</reference>
<dbReference type="RefSeq" id="WP_323331263.1">
    <property type="nucleotide sequence ID" value="NZ_JAYFSI010000007.1"/>
</dbReference>
<name>A0ABU5RBI8_9PSEU</name>
<gene>
    <name evidence="2" type="ORF">VA596_28555</name>
</gene>
<dbReference type="Proteomes" id="UP001304298">
    <property type="component" value="Unassembled WGS sequence"/>
</dbReference>
<accession>A0ABU5RBI8</accession>
<evidence type="ECO:0000313" key="2">
    <source>
        <dbReference type="EMBL" id="MEA5363513.1"/>
    </source>
</evidence>
<organism evidence="2 3">
    <name type="scientific">Amycolatopsis heterodermiae</name>
    <dbReference type="NCBI Taxonomy" id="3110235"/>
    <lineage>
        <taxon>Bacteria</taxon>
        <taxon>Bacillati</taxon>
        <taxon>Actinomycetota</taxon>
        <taxon>Actinomycetes</taxon>
        <taxon>Pseudonocardiales</taxon>
        <taxon>Pseudonocardiaceae</taxon>
        <taxon>Amycolatopsis</taxon>
    </lineage>
</organism>
<dbReference type="EMBL" id="JAYFSI010000007">
    <property type="protein sequence ID" value="MEA5363513.1"/>
    <property type="molecule type" value="Genomic_DNA"/>
</dbReference>
<feature type="region of interest" description="Disordered" evidence="1">
    <location>
        <begin position="17"/>
        <end position="57"/>
    </location>
</feature>
<protein>
    <submittedName>
        <fullName evidence="2">Uncharacterized protein</fullName>
    </submittedName>
</protein>
<keyword evidence="3" id="KW-1185">Reference proteome</keyword>
<evidence type="ECO:0000313" key="3">
    <source>
        <dbReference type="Proteomes" id="UP001304298"/>
    </source>
</evidence>
<sequence length="57" mass="6047">MREHHGVVAVLVRAVVEGATAGDQPQGRLPKKSDGWDLDTDDFADCSGKSPVSPDDL</sequence>
<proteinExistence type="predicted"/>
<comment type="caution">
    <text evidence="2">The sequence shown here is derived from an EMBL/GenBank/DDBJ whole genome shotgun (WGS) entry which is preliminary data.</text>
</comment>
<evidence type="ECO:0000256" key="1">
    <source>
        <dbReference type="SAM" id="MobiDB-lite"/>
    </source>
</evidence>